<name>A0AA95H1B5_9GAMM</name>
<accession>A0AA95H1B5</accession>
<reference evidence="2" key="2">
    <citation type="submission" date="2023-04" db="EMBL/GenBank/DDBJ databases">
        <authorList>
            <person name="Beletskiy A.V."/>
            <person name="Mardanov A.V."/>
            <person name="Ravin N.V."/>
        </authorList>
    </citation>
    <scope>NUCLEOTIDE SEQUENCE</scope>
    <source>
        <strain evidence="2">GKL-01</strain>
    </source>
</reference>
<protein>
    <submittedName>
        <fullName evidence="2">Uncharacterized protein</fullName>
    </submittedName>
</protein>
<proteinExistence type="predicted"/>
<dbReference type="EMBL" id="CP124755">
    <property type="protein sequence ID" value="WGZ89607.1"/>
    <property type="molecule type" value="Genomic_DNA"/>
</dbReference>
<dbReference type="KEGG" id="tdu:QJT80_08800"/>
<feature type="chain" id="PRO_5041744645" evidence="1">
    <location>
        <begin position="24"/>
        <end position="155"/>
    </location>
</feature>
<dbReference type="Proteomes" id="UP001300672">
    <property type="component" value="Chromosome"/>
</dbReference>
<reference evidence="2" key="1">
    <citation type="journal article" date="2023" name="Int. J. Mol. Sci.">
        <title>Metagenomics Revealed a New Genus 'Candidatus Thiocaldithrix dubininis' gen. nov., sp. nov. and a New Species 'Candidatus Thiothrix putei' sp. nov. in the Family Thiotrichaceae, Some Members of Which Have Traits of Both Na+- and H+-Motive Energetics.</title>
        <authorList>
            <person name="Ravin N.V."/>
            <person name="Muntyan M.S."/>
            <person name="Smolyakov D.D."/>
            <person name="Rudenko T.S."/>
            <person name="Beletsky A.V."/>
            <person name="Mardanov A.V."/>
            <person name="Grabovich M.Y."/>
        </authorList>
    </citation>
    <scope>NUCLEOTIDE SEQUENCE</scope>
    <source>
        <strain evidence="2">GKL-01</strain>
    </source>
</reference>
<keyword evidence="1" id="KW-0732">Signal</keyword>
<feature type="signal peptide" evidence="1">
    <location>
        <begin position="1"/>
        <end position="23"/>
    </location>
</feature>
<evidence type="ECO:0000256" key="1">
    <source>
        <dbReference type="SAM" id="SignalP"/>
    </source>
</evidence>
<evidence type="ECO:0000313" key="2">
    <source>
        <dbReference type="EMBL" id="WGZ89607.1"/>
    </source>
</evidence>
<gene>
    <name evidence="2" type="ORF">QJT80_08800</name>
</gene>
<organism evidence="2">
    <name type="scientific">Candidatus Thiocaldithrix dubininis</name>
    <dbReference type="NCBI Taxonomy" id="3080823"/>
    <lineage>
        <taxon>Bacteria</taxon>
        <taxon>Pseudomonadati</taxon>
        <taxon>Pseudomonadota</taxon>
        <taxon>Gammaproteobacteria</taxon>
        <taxon>Thiotrichales</taxon>
        <taxon>Thiotrichaceae</taxon>
        <taxon>Candidatus Thiocaldithrix</taxon>
    </lineage>
</organism>
<dbReference type="AlphaFoldDB" id="A0AA95H1B5"/>
<sequence length="155" mass="17857">MFKTLFSTFILLVCVLNVSVVKAENNAEGLAKLQGIWGGIGIQDREAWSIKLDLSDKHQPLITYPSIPCAGKLVFLKQVQETYIFREEITEHTDNCINQGTLEITPIDPNTLQWTWYKPNELRVMSYLNKFANEQAYNAYVSQLLASYQTKTWEY</sequence>